<feature type="compositionally biased region" description="Low complexity" evidence="17">
    <location>
        <begin position="677"/>
        <end position="707"/>
    </location>
</feature>
<feature type="region of interest" description="Disordered" evidence="17">
    <location>
        <begin position="1366"/>
        <end position="1426"/>
    </location>
</feature>
<evidence type="ECO:0000256" key="13">
    <source>
        <dbReference type="ARBA" id="ARBA00047811"/>
    </source>
</evidence>
<feature type="compositionally biased region" description="Basic and acidic residues" evidence="17">
    <location>
        <begin position="511"/>
        <end position="583"/>
    </location>
</feature>
<comment type="catalytic activity">
    <reaction evidence="15">
        <text>[DNA-directed RNA polymerase] + ATP = phospho-[DNA-directed RNA polymerase] + ADP + H(+)</text>
        <dbReference type="Rhea" id="RHEA:10216"/>
        <dbReference type="Rhea" id="RHEA-COMP:11321"/>
        <dbReference type="Rhea" id="RHEA-COMP:11322"/>
        <dbReference type="ChEBI" id="CHEBI:15378"/>
        <dbReference type="ChEBI" id="CHEBI:30616"/>
        <dbReference type="ChEBI" id="CHEBI:43176"/>
        <dbReference type="ChEBI" id="CHEBI:68546"/>
        <dbReference type="ChEBI" id="CHEBI:456216"/>
        <dbReference type="EC" id="2.7.11.23"/>
    </reaction>
</comment>
<comment type="subcellular location">
    <subcellularLocation>
        <location evidence="1">Nucleus</location>
    </subcellularLocation>
</comment>
<feature type="region of interest" description="Disordered" evidence="17">
    <location>
        <begin position="1"/>
        <end position="707"/>
    </location>
</feature>
<dbReference type="SMART" id="SM00220">
    <property type="entry name" value="S_TKc"/>
    <property type="match status" value="1"/>
</dbReference>
<dbReference type="FunFam" id="1.10.510.10:FF:000415">
    <property type="entry name" value="CMGC/CDK/CRK7 protein kinase, variant"/>
    <property type="match status" value="1"/>
</dbReference>
<feature type="compositionally biased region" description="Polar residues" evidence="17">
    <location>
        <begin position="36"/>
        <end position="47"/>
    </location>
</feature>
<feature type="compositionally biased region" description="Low complexity" evidence="17">
    <location>
        <begin position="1460"/>
        <end position="1474"/>
    </location>
</feature>
<dbReference type="EMBL" id="JAPTSV010000006">
    <property type="protein sequence ID" value="KAJ1527103.1"/>
    <property type="molecule type" value="Genomic_DNA"/>
</dbReference>
<evidence type="ECO:0000256" key="5">
    <source>
        <dbReference type="ARBA" id="ARBA00022527"/>
    </source>
</evidence>
<feature type="binding site" evidence="16">
    <location>
        <position position="1077"/>
    </location>
    <ligand>
        <name>ATP</name>
        <dbReference type="ChEBI" id="CHEBI:30616"/>
    </ligand>
</feature>
<dbReference type="Gene3D" id="3.30.200.20">
    <property type="entry name" value="Phosphorylase Kinase, domain 1"/>
    <property type="match status" value="1"/>
</dbReference>
<feature type="compositionally biased region" description="Low complexity" evidence="17">
    <location>
        <begin position="629"/>
        <end position="646"/>
    </location>
</feature>
<dbReference type="GO" id="GO:0008024">
    <property type="term" value="C:cyclin/CDK positive transcription elongation factor complex"/>
    <property type="evidence" value="ECO:0007669"/>
    <property type="project" value="TreeGrafter"/>
</dbReference>
<feature type="compositionally biased region" description="Basic residues" evidence="17">
    <location>
        <begin position="1011"/>
        <end position="1027"/>
    </location>
</feature>
<evidence type="ECO:0000256" key="12">
    <source>
        <dbReference type="ARBA" id="ARBA00041920"/>
    </source>
</evidence>
<evidence type="ECO:0000256" key="10">
    <source>
        <dbReference type="ARBA" id="ARBA00023242"/>
    </source>
</evidence>
<keyword evidence="10" id="KW-0539">Nucleus</keyword>
<proteinExistence type="inferred from homology"/>
<accession>A0AAV7XQ54</accession>
<feature type="compositionally biased region" description="Polar residues" evidence="17">
    <location>
        <begin position="1661"/>
        <end position="1677"/>
    </location>
</feature>
<keyword evidence="20" id="KW-1185">Reference proteome</keyword>
<evidence type="ECO:0000256" key="2">
    <source>
        <dbReference type="ARBA" id="ARBA00006485"/>
    </source>
</evidence>
<dbReference type="PANTHER" id="PTHR24056">
    <property type="entry name" value="CELL DIVISION PROTEIN KINASE"/>
    <property type="match status" value="1"/>
</dbReference>
<evidence type="ECO:0000256" key="8">
    <source>
        <dbReference type="ARBA" id="ARBA00022777"/>
    </source>
</evidence>
<evidence type="ECO:0000256" key="3">
    <source>
        <dbReference type="ARBA" id="ARBA00012409"/>
    </source>
</evidence>
<dbReference type="EC" id="2.7.11.22" evidence="4"/>
<name>A0AAV7XQ54_9NEOP</name>
<dbReference type="GO" id="GO:0030332">
    <property type="term" value="F:cyclin binding"/>
    <property type="evidence" value="ECO:0007669"/>
    <property type="project" value="TreeGrafter"/>
</dbReference>
<feature type="compositionally biased region" description="Low complexity" evidence="17">
    <location>
        <begin position="271"/>
        <end position="282"/>
    </location>
</feature>
<evidence type="ECO:0000256" key="4">
    <source>
        <dbReference type="ARBA" id="ARBA00012425"/>
    </source>
</evidence>
<evidence type="ECO:0000256" key="16">
    <source>
        <dbReference type="PROSITE-ProRule" id="PRU10141"/>
    </source>
</evidence>
<dbReference type="PANTHER" id="PTHR24056:SF546">
    <property type="entry name" value="CYCLIN-DEPENDENT KINASE 12"/>
    <property type="match status" value="1"/>
</dbReference>
<dbReference type="GO" id="GO:0005524">
    <property type="term" value="F:ATP binding"/>
    <property type="evidence" value="ECO:0007669"/>
    <property type="project" value="UniProtKB-UniRule"/>
</dbReference>
<feature type="compositionally biased region" description="Polar residues" evidence="17">
    <location>
        <begin position="296"/>
        <end position="305"/>
    </location>
</feature>
<organism evidence="19 20">
    <name type="scientific">Megalurothrips usitatus</name>
    <name type="common">bean blossom thrips</name>
    <dbReference type="NCBI Taxonomy" id="439358"/>
    <lineage>
        <taxon>Eukaryota</taxon>
        <taxon>Metazoa</taxon>
        <taxon>Ecdysozoa</taxon>
        <taxon>Arthropoda</taxon>
        <taxon>Hexapoda</taxon>
        <taxon>Insecta</taxon>
        <taxon>Pterygota</taxon>
        <taxon>Neoptera</taxon>
        <taxon>Paraneoptera</taxon>
        <taxon>Thysanoptera</taxon>
        <taxon>Terebrantia</taxon>
        <taxon>Thripoidea</taxon>
        <taxon>Thripidae</taxon>
        <taxon>Megalurothrips</taxon>
    </lineage>
</organism>
<dbReference type="InterPro" id="IPR008271">
    <property type="entry name" value="Ser/Thr_kinase_AS"/>
</dbReference>
<evidence type="ECO:0000313" key="20">
    <source>
        <dbReference type="Proteomes" id="UP001075354"/>
    </source>
</evidence>
<evidence type="ECO:0000256" key="14">
    <source>
        <dbReference type="ARBA" id="ARBA00048367"/>
    </source>
</evidence>
<feature type="compositionally biased region" description="Basic residues" evidence="17">
    <location>
        <begin position="123"/>
        <end position="144"/>
    </location>
</feature>
<comment type="catalytic activity">
    <reaction evidence="14">
        <text>L-seryl-[protein] + ATP = O-phospho-L-seryl-[protein] + ADP + H(+)</text>
        <dbReference type="Rhea" id="RHEA:17989"/>
        <dbReference type="Rhea" id="RHEA-COMP:9863"/>
        <dbReference type="Rhea" id="RHEA-COMP:11604"/>
        <dbReference type="ChEBI" id="CHEBI:15378"/>
        <dbReference type="ChEBI" id="CHEBI:29999"/>
        <dbReference type="ChEBI" id="CHEBI:30616"/>
        <dbReference type="ChEBI" id="CHEBI:83421"/>
        <dbReference type="ChEBI" id="CHEBI:456216"/>
        <dbReference type="EC" id="2.7.11.22"/>
    </reaction>
</comment>
<dbReference type="Pfam" id="PF00069">
    <property type="entry name" value="Pkinase"/>
    <property type="match status" value="1"/>
</dbReference>
<dbReference type="SUPFAM" id="SSF56112">
    <property type="entry name" value="Protein kinase-like (PK-like)"/>
    <property type="match status" value="1"/>
</dbReference>
<dbReference type="Proteomes" id="UP001075354">
    <property type="component" value="Chromosome 6"/>
</dbReference>
<protein>
    <recommendedName>
        <fullName evidence="11">Cyclin-dependent kinase 12</fullName>
        <ecNumber evidence="4">2.7.11.22</ecNumber>
        <ecNumber evidence="3">2.7.11.23</ecNumber>
    </recommendedName>
    <alternativeName>
        <fullName evidence="12">Cell division protein kinase 12</fullName>
    </alternativeName>
</protein>
<dbReference type="InterPro" id="IPR017441">
    <property type="entry name" value="Protein_kinase_ATP_BS"/>
</dbReference>
<keyword evidence="8" id="KW-0418">Kinase</keyword>
<evidence type="ECO:0000256" key="7">
    <source>
        <dbReference type="ARBA" id="ARBA00022741"/>
    </source>
</evidence>
<feature type="region of interest" description="Disordered" evidence="17">
    <location>
        <begin position="841"/>
        <end position="1038"/>
    </location>
</feature>
<evidence type="ECO:0000256" key="9">
    <source>
        <dbReference type="ARBA" id="ARBA00022840"/>
    </source>
</evidence>
<feature type="compositionally biased region" description="Basic and acidic residues" evidence="17">
    <location>
        <begin position="1391"/>
        <end position="1401"/>
    </location>
</feature>
<sequence>MLSGRDAEQNGSVSSRHRPENSEGGALSDECRSFPGRSSMQQSTDGTSEFIDNHQSESKKKYKRKPRDSDLVQGEPAKKAPAIVEYSDVSSEDLSAPEAGEIQSEDGVNLSEGEVSPQLYFSMRHHSDSHRHSSSSSSKHHRERRTSDARYPSPSPSEGRHTHRRVSPSGAGAPLTPSPPPKSSRHKESSESRHRKHKETLSPPFHHDSSDSPSDYHSKNDTHAMRQKGKKHKRERKHEKSSRHSSPRKRRKKSKHHSRDSSQAATSRNVSPPSAASPGSPGWERSVAHKHHSRDSSQTAMSRNVSPPGMAVSLRSPLGWEKPNPLEDSRIPLRGTPRTPPLKHGPSTSPVSPPSRGAGSDMDIVSDERDSPSYSTANQRRRGSASAASPHTPPIKGYESQLPRDSTGGRQTPPSPSHRRHGSPSYNRRSRSPDGRNRDARSPSPPRVTRLLPDNNVPVNSQPMRVDEWRSPPLISSPTHAKSRSRRSASPRKSRRTEKRELENIIITRVNDSRPRDNSDRLDRERDRLDEDYDRDSKRERERDREASYLDRDRYDRSARDRFDRDRNERKSHRRDRDRERDRTKTHKRSRRSRSRSRSPLPSRTRRSSRSPLSRSRSRSPPRWRTSRSRSPAGLPRSRPWSGSPSRSRRSSSRGHKSVKRRSRTRSPVRGRRSRSPRSPLNRSRLASRSPGRSPRTPRSPTSAAARRLQAEAKIGDTSLVAEMMKLRKTRETALKTLEAHTKKRKANEDDGDVTIIEPEDAQSSKNGLEIGHLDYSKPGDVNHIPVPVCDSNQLPHGMNYSMMDVVPAPPAPPPSLYMYNPGHAMMGMMHPPTFQMPPVMVPPIGIPTHQPPPPPQPPPMQPPPLPNLSTPPPPRPHGVPPLPGMPHMSGPPPVLPNGDDRDGKSFERVDGVERKSQIKLDTPVKSKTKSLTKLPMPPGLDQSDLETIDSPPSRTPSPEPKAKTPPKKGIKDLPLPPMVGGSEDFSPDEDGPLTPPQPASMSKQSIGKPAKGKLKRPKIVNKRRPSRNSMMPATGGKDWGERCVDMFDVITQIGEGTYGQVYKAKDKRTKELVALKKVRLENEKEGFPITAVREIKILRQLNHKNIVNLREIVTDKQDALDFRKDKGSFYLVFEYMDHDLMGLLESGFVNFSAVHNASIMKQLLDGLNYCHKKNFLHRDIKCSNILMNNKGEVKLADFGLARLYNADNRERPYTNKVITLWYRPPELLLGEERYGPAIDVWSCGCILGELFNTKPLFMANTELMQLEKISYLCGTPTPAVWPKVINLPLWHTAKPKKTYRRRIREEFEKVMPSSALDLLDRMLELDPDRRITAEDALKSSWLKNVQPEKMPPPDLPVTQDCHEMWSKKRRKQIREQQEGGPHVPQGKPQTSKEKQPKPPFDDSLEQGGSSNNSSPAKRASMDSSSKNLKMEAGFTYHATANDYNHQSLTAAIAAATGMSSTPPRRSRQSSPNRSGHRNPPSYSPPLPDENILPDVSLHKQLCIISDYIVRKFPVKVHHLLSLHHDNEGDGQMVERLQWELKQTFIGAQPVQGPQPSQKCLRIDPKQVIFNGPNTGTSIRSDLEPSSGFDAYAVYAGDNAVNPTVPQESASTEAVRSLLANLLMKFGFNVAANLVKSSIPQQPKEQQESGTETALRRSIPATHNQCPIPTLQSSLNRDNGRDYFDEQNHFSSMW</sequence>
<evidence type="ECO:0000256" key="11">
    <source>
        <dbReference type="ARBA" id="ARBA00040213"/>
    </source>
</evidence>
<evidence type="ECO:0000256" key="15">
    <source>
        <dbReference type="ARBA" id="ARBA00049280"/>
    </source>
</evidence>
<keyword evidence="7 16" id="KW-0547">Nucleotide-binding</keyword>
<evidence type="ECO:0000256" key="17">
    <source>
        <dbReference type="SAM" id="MobiDB-lite"/>
    </source>
</evidence>
<dbReference type="PROSITE" id="PS00107">
    <property type="entry name" value="PROTEIN_KINASE_ATP"/>
    <property type="match status" value="1"/>
</dbReference>
<keyword evidence="5" id="KW-0723">Serine/threonine-protein kinase</keyword>
<evidence type="ECO:0000256" key="1">
    <source>
        <dbReference type="ARBA" id="ARBA00004123"/>
    </source>
</evidence>
<dbReference type="GO" id="GO:0004693">
    <property type="term" value="F:cyclin-dependent protein serine/threonine kinase activity"/>
    <property type="evidence" value="ECO:0007669"/>
    <property type="project" value="UniProtKB-EC"/>
</dbReference>
<feature type="compositionally biased region" description="Basic and acidic residues" evidence="17">
    <location>
        <begin position="205"/>
        <end position="224"/>
    </location>
</feature>
<comment type="catalytic activity">
    <reaction evidence="13">
        <text>L-threonyl-[protein] + ATP = O-phospho-L-threonyl-[protein] + ADP + H(+)</text>
        <dbReference type="Rhea" id="RHEA:46608"/>
        <dbReference type="Rhea" id="RHEA-COMP:11060"/>
        <dbReference type="Rhea" id="RHEA-COMP:11605"/>
        <dbReference type="ChEBI" id="CHEBI:15378"/>
        <dbReference type="ChEBI" id="CHEBI:30013"/>
        <dbReference type="ChEBI" id="CHEBI:30616"/>
        <dbReference type="ChEBI" id="CHEBI:61977"/>
        <dbReference type="ChEBI" id="CHEBI:456216"/>
        <dbReference type="EC" id="2.7.11.22"/>
    </reaction>
</comment>
<feature type="compositionally biased region" description="Pro residues" evidence="17">
    <location>
        <begin position="841"/>
        <end position="896"/>
    </location>
</feature>
<reference evidence="19" key="1">
    <citation type="submission" date="2022-12" db="EMBL/GenBank/DDBJ databases">
        <title>Chromosome-level genome assembly of the bean flower thrips Megalurothrips usitatus.</title>
        <authorList>
            <person name="Ma L."/>
            <person name="Liu Q."/>
            <person name="Li H."/>
            <person name="Cai W."/>
        </authorList>
    </citation>
    <scope>NUCLEOTIDE SEQUENCE</scope>
    <source>
        <strain evidence="19">Cailab_2022a</strain>
    </source>
</reference>
<feature type="compositionally biased region" description="Polar residues" evidence="17">
    <location>
        <begin position="1407"/>
        <end position="1426"/>
    </location>
</feature>
<dbReference type="InterPro" id="IPR011009">
    <property type="entry name" value="Kinase-like_dom_sf"/>
</dbReference>
<dbReference type="InterPro" id="IPR000719">
    <property type="entry name" value="Prot_kinase_dom"/>
</dbReference>
<evidence type="ECO:0000313" key="19">
    <source>
        <dbReference type="EMBL" id="KAJ1527103.1"/>
    </source>
</evidence>
<keyword evidence="6" id="KW-0808">Transferase</keyword>
<dbReference type="FunFam" id="3.30.200.20:FF:000074">
    <property type="entry name" value="cyclin-dependent kinase 12 isoform X2"/>
    <property type="match status" value="1"/>
</dbReference>
<gene>
    <name evidence="19" type="ORF">ONE63_008640</name>
</gene>
<feature type="compositionally biased region" description="Polar residues" evidence="17">
    <location>
        <begin position="1639"/>
        <end position="1652"/>
    </location>
</feature>
<evidence type="ECO:0000259" key="18">
    <source>
        <dbReference type="PROSITE" id="PS50011"/>
    </source>
</evidence>
<dbReference type="Gene3D" id="1.10.510.10">
    <property type="entry name" value="Transferase(Phosphotransferase) domain 1"/>
    <property type="match status" value="1"/>
</dbReference>
<feature type="region of interest" description="Disordered" evidence="17">
    <location>
        <begin position="1639"/>
        <end position="1682"/>
    </location>
</feature>
<feature type="compositionally biased region" description="Basic residues" evidence="17">
    <location>
        <begin position="616"/>
        <end position="628"/>
    </location>
</feature>
<dbReference type="PROSITE" id="PS00108">
    <property type="entry name" value="PROTEIN_KINASE_ST"/>
    <property type="match status" value="1"/>
</dbReference>
<dbReference type="GO" id="GO:0008353">
    <property type="term" value="F:RNA polymerase II CTD heptapeptide repeat kinase activity"/>
    <property type="evidence" value="ECO:0007669"/>
    <property type="project" value="UniProtKB-EC"/>
</dbReference>
<feature type="compositionally biased region" description="Basic residues" evidence="17">
    <location>
        <begin position="584"/>
        <end position="597"/>
    </location>
</feature>
<feature type="compositionally biased region" description="Basic and acidic residues" evidence="17">
    <location>
        <begin position="431"/>
        <end position="441"/>
    </location>
</feature>
<dbReference type="InterPro" id="IPR050108">
    <property type="entry name" value="CDK"/>
</dbReference>
<feature type="compositionally biased region" description="Basic residues" evidence="17">
    <location>
        <begin position="225"/>
        <end position="258"/>
    </location>
</feature>
<dbReference type="PROSITE" id="PS50011">
    <property type="entry name" value="PROTEIN_KINASE_DOM"/>
    <property type="match status" value="1"/>
</dbReference>
<feature type="domain" description="Protein kinase" evidence="18">
    <location>
        <begin position="1048"/>
        <end position="1343"/>
    </location>
</feature>
<feature type="region of interest" description="Disordered" evidence="17">
    <location>
        <begin position="1457"/>
        <end position="1490"/>
    </location>
</feature>
<comment type="caution">
    <text evidence="19">The sequence shown here is derived from an EMBL/GenBank/DDBJ whole genome shotgun (WGS) entry which is preliminary data.</text>
</comment>
<dbReference type="GO" id="GO:0032968">
    <property type="term" value="P:positive regulation of transcription elongation by RNA polymerase II"/>
    <property type="evidence" value="ECO:0007669"/>
    <property type="project" value="TreeGrafter"/>
</dbReference>
<dbReference type="CDD" id="cd07864">
    <property type="entry name" value="STKc_CDK12"/>
    <property type="match status" value="1"/>
</dbReference>
<dbReference type="EC" id="2.7.11.23" evidence="3"/>
<feature type="compositionally biased region" description="Basic residues" evidence="17">
    <location>
        <begin position="647"/>
        <end position="676"/>
    </location>
</feature>
<feature type="compositionally biased region" description="Basic residues" evidence="17">
    <location>
        <begin position="481"/>
        <end position="497"/>
    </location>
</feature>
<comment type="similarity">
    <text evidence="2">Belongs to the protein kinase superfamily. CMGC Ser/Thr protein kinase family. CDC2/CDKX subfamily.</text>
</comment>
<evidence type="ECO:0000256" key="6">
    <source>
        <dbReference type="ARBA" id="ARBA00022679"/>
    </source>
</evidence>
<feature type="compositionally biased region" description="Basic and acidic residues" evidence="17">
    <location>
        <begin position="899"/>
        <end position="925"/>
    </location>
</feature>
<keyword evidence="9 16" id="KW-0067">ATP-binding</keyword>